<dbReference type="STRING" id="1903952.BIT28_21135"/>
<keyword evidence="7" id="KW-0560">Oxidoreductase</keyword>
<dbReference type="NCBIfam" id="TIGR01469">
    <property type="entry name" value="cobA_cysG_Cterm"/>
    <property type="match status" value="1"/>
</dbReference>
<gene>
    <name evidence="14" type="ORF">BIT28_21135</name>
</gene>
<dbReference type="GO" id="GO:0019354">
    <property type="term" value="P:siroheme biosynthetic process"/>
    <property type="evidence" value="ECO:0007669"/>
    <property type="project" value="UniProtKB-UniPathway"/>
</dbReference>
<dbReference type="CDD" id="cd11642">
    <property type="entry name" value="SUMT"/>
    <property type="match status" value="1"/>
</dbReference>
<evidence type="ECO:0000313" key="14">
    <source>
        <dbReference type="EMBL" id="OLQ69514.1"/>
    </source>
</evidence>
<dbReference type="GO" id="GO:0016491">
    <property type="term" value="F:oxidoreductase activity"/>
    <property type="evidence" value="ECO:0007669"/>
    <property type="project" value="UniProtKB-KW"/>
</dbReference>
<dbReference type="UniPathway" id="UPA00262">
    <property type="reaction ID" value="UER00211"/>
</dbReference>
<keyword evidence="10" id="KW-0511">Multifunctional enzyme</keyword>
<evidence type="ECO:0000256" key="11">
    <source>
        <dbReference type="ARBA" id="ARBA00025705"/>
    </source>
</evidence>
<comment type="pathway">
    <text evidence="12">Cofactor biosynthesis; adenosylcobalamin biosynthesis; precorrin-2 from uroporphyrinogen III: step 1/1.</text>
</comment>
<name>A0A1Q9G6B0_9GAMM</name>
<dbReference type="InterPro" id="IPR014777">
    <property type="entry name" value="4pyrrole_Mease_sub1"/>
</dbReference>
<dbReference type="InterPro" id="IPR035996">
    <property type="entry name" value="4pyrrol_Methylase_sf"/>
</dbReference>
<keyword evidence="6" id="KW-0949">S-adenosyl-L-methionine</keyword>
<keyword evidence="9" id="KW-0627">Porphyrin biosynthesis</keyword>
<dbReference type="PANTHER" id="PTHR45790">
    <property type="entry name" value="SIROHEME SYNTHASE-RELATED"/>
    <property type="match status" value="1"/>
</dbReference>
<feature type="domain" description="Tetrapyrrole methylase" evidence="13">
    <location>
        <begin position="25"/>
        <end position="233"/>
    </location>
</feature>
<dbReference type="GO" id="GO:0004851">
    <property type="term" value="F:uroporphyrin-III C-methyltransferase activity"/>
    <property type="evidence" value="ECO:0007669"/>
    <property type="project" value="UniProtKB-EC"/>
</dbReference>
<accession>A0A1Q9G6B0</accession>
<comment type="caution">
    <text evidence="14">The sequence shown here is derived from an EMBL/GenBank/DDBJ whole genome shotgun (WGS) entry which is preliminary data.</text>
</comment>
<evidence type="ECO:0000256" key="10">
    <source>
        <dbReference type="ARBA" id="ARBA00023268"/>
    </source>
</evidence>
<dbReference type="Gene3D" id="3.40.1010.10">
    <property type="entry name" value="Cobalt-precorrin-4 Transmethylase, Domain 1"/>
    <property type="match status" value="1"/>
</dbReference>
<comment type="similarity">
    <text evidence="1">Belongs to the precorrin methyltransferase family.</text>
</comment>
<dbReference type="InterPro" id="IPR006366">
    <property type="entry name" value="CobA/CysG_C"/>
</dbReference>
<dbReference type="FunFam" id="3.40.1010.10:FF:000001">
    <property type="entry name" value="Siroheme synthase"/>
    <property type="match status" value="1"/>
</dbReference>
<comment type="pathway">
    <text evidence="11">Porphyrin-containing compound metabolism; siroheme biosynthesis; precorrin-2 from uroporphyrinogen III: step 1/1.</text>
</comment>
<keyword evidence="4 14" id="KW-0489">Methyltransferase</keyword>
<protein>
    <recommendedName>
        <fullName evidence="2">uroporphyrinogen-III C-methyltransferase</fullName>
        <ecNumber evidence="2">2.1.1.107</ecNumber>
    </recommendedName>
</protein>
<evidence type="ECO:0000256" key="2">
    <source>
        <dbReference type="ARBA" id="ARBA00012162"/>
    </source>
</evidence>
<reference evidence="14 15" key="1">
    <citation type="submission" date="2016-09" db="EMBL/GenBank/DDBJ databases">
        <title>Photobacterium proteolyticum sp. nov. a protease producing bacterium isolated from ocean sediments of Laizhou Bay.</title>
        <authorList>
            <person name="Li Y."/>
        </authorList>
    </citation>
    <scope>NUCLEOTIDE SEQUENCE [LARGE SCALE GENOMIC DNA]</scope>
    <source>
        <strain evidence="14 15">13-12</strain>
    </source>
</reference>
<evidence type="ECO:0000256" key="5">
    <source>
        <dbReference type="ARBA" id="ARBA00022679"/>
    </source>
</evidence>
<dbReference type="NCBIfam" id="NF004790">
    <property type="entry name" value="PRK06136.1"/>
    <property type="match status" value="1"/>
</dbReference>
<evidence type="ECO:0000259" key="13">
    <source>
        <dbReference type="Pfam" id="PF00590"/>
    </source>
</evidence>
<dbReference type="SUPFAM" id="SSF53790">
    <property type="entry name" value="Tetrapyrrole methylase"/>
    <property type="match status" value="1"/>
</dbReference>
<evidence type="ECO:0000256" key="9">
    <source>
        <dbReference type="ARBA" id="ARBA00023244"/>
    </source>
</evidence>
<dbReference type="GO" id="GO:0009236">
    <property type="term" value="P:cobalamin biosynthetic process"/>
    <property type="evidence" value="ECO:0007669"/>
    <property type="project" value="UniProtKB-KW"/>
</dbReference>
<proteinExistence type="inferred from homology"/>
<dbReference type="Gene3D" id="3.30.950.10">
    <property type="entry name" value="Methyltransferase, Cobalt-precorrin-4 Transmethylase, Domain 2"/>
    <property type="match status" value="1"/>
</dbReference>
<dbReference type="EMBL" id="MJIL01000101">
    <property type="protein sequence ID" value="OLQ69514.1"/>
    <property type="molecule type" value="Genomic_DNA"/>
</dbReference>
<keyword evidence="5 14" id="KW-0808">Transferase</keyword>
<evidence type="ECO:0000256" key="7">
    <source>
        <dbReference type="ARBA" id="ARBA00023002"/>
    </source>
</evidence>
<dbReference type="FunFam" id="3.30.950.10:FF:000001">
    <property type="entry name" value="Siroheme synthase"/>
    <property type="match status" value="1"/>
</dbReference>
<dbReference type="GO" id="GO:0032259">
    <property type="term" value="P:methylation"/>
    <property type="evidence" value="ECO:0007669"/>
    <property type="project" value="UniProtKB-KW"/>
</dbReference>
<dbReference type="AlphaFoldDB" id="A0A1Q9G6B0"/>
<evidence type="ECO:0000256" key="1">
    <source>
        <dbReference type="ARBA" id="ARBA00005879"/>
    </source>
</evidence>
<dbReference type="InterPro" id="IPR014776">
    <property type="entry name" value="4pyrrole_Mease_sub2"/>
</dbReference>
<keyword evidence="15" id="KW-1185">Reference proteome</keyword>
<dbReference type="InterPro" id="IPR000878">
    <property type="entry name" value="4pyrrol_Mease"/>
</dbReference>
<dbReference type="InterPro" id="IPR050161">
    <property type="entry name" value="Siro_Cobalamin_biosynth"/>
</dbReference>
<dbReference type="Proteomes" id="UP000186905">
    <property type="component" value="Unassembled WGS sequence"/>
</dbReference>
<dbReference type="Pfam" id="PF00590">
    <property type="entry name" value="TP_methylase"/>
    <property type="match status" value="1"/>
</dbReference>
<keyword evidence="8" id="KW-0456">Lyase</keyword>
<dbReference type="PROSITE" id="PS00839">
    <property type="entry name" value="SUMT_1"/>
    <property type="match status" value="1"/>
</dbReference>
<sequence length="276" mass="29734">MANKTTEVVSFTSVAVNEPRQSGRVSLVGAGPGDPDLLTVKALRVIQQADVIVYDRLVSKEICQLFPPSTPTIYVGKAKNHHSVPQQDINELLIIKAKQGLNICRLKGGDAFVFGRGGEEMLELREQGIKVDLVPGITAAAGCTSYAGIPLTHRGLSQGCTFVTAHAEKDLQICWQSLAQLNHTLVFYMGLSKAEMIASSLTQAGLCAHTPVALIENGCCPQQRVIRGELHQLADLVTREQVKSPALIVVGKVVALAEQLQWFAEMASQQANRLSA</sequence>
<organism evidence="14 15">
    <name type="scientific">Photobacterium proteolyticum</name>
    <dbReference type="NCBI Taxonomy" id="1903952"/>
    <lineage>
        <taxon>Bacteria</taxon>
        <taxon>Pseudomonadati</taxon>
        <taxon>Pseudomonadota</taxon>
        <taxon>Gammaproteobacteria</taxon>
        <taxon>Vibrionales</taxon>
        <taxon>Vibrionaceae</taxon>
        <taxon>Photobacterium</taxon>
    </lineage>
</organism>
<dbReference type="PANTHER" id="PTHR45790:SF3">
    <property type="entry name" value="S-ADENOSYL-L-METHIONINE-DEPENDENT UROPORPHYRINOGEN III METHYLTRANSFERASE, CHLOROPLASTIC"/>
    <property type="match status" value="1"/>
</dbReference>
<evidence type="ECO:0000256" key="12">
    <source>
        <dbReference type="ARBA" id="ARBA00060548"/>
    </source>
</evidence>
<evidence type="ECO:0000256" key="3">
    <source>
        <dbReference type="ARBA" id="ARBA00022573"/>
    </source>
</evidence>
<dbReference type="GO" id="GO:0016829">
    <property type="term" value="F:lyase activity"/>
    <property type="evidence" value="ECO:0007669"/>
    <property type="project" value="UniProtKB-KW"/>
</dbReference>
<evidence type="ECO:0000313" key="15">
    <source>
        <dbReference type="Proteomes" id="UP000186905"/>
    </source>
</evidence>
<dbReference type="EC" id="2.1.1.107" evidence="2"/>
<dbReference type="InterPro" id="IPR003043">
    <property type="entry name" value="Uropor_MeTrfase_CS"/>
</dbReference>
<evidence type="ECO:0000256" key="6">
    <source>
        <dbReference type="ARBA" id="ARBA00022691"/>
    </source>
</evidence>
<evidence type="ECO:0000256" key="8">
    <source>
        <dbReference type="ARBA" id="ARBA00023239"/>
    </source>
</evidence>
<keyword evidence="3" id="KW-0169">Cobalamin biosynthesis</keyword>
<evidence type="ECO:0000256" key="4">
    <source>
        <dbReference type="ARBA" id="ARBA00022603"/>
    </source>
</evidence>